<gene>
    <name evidence="8" type="ORF">SAMN04487949_3680</name>
</gene>
<feature type="transmembrane region" description="Helical" evidence="7">
    <location>
        <begin position="152"/>
        <end position="173"/>
    </location>
</feature>
<dbReference type="Proteomes" id="UP000199451">
    <property type="component" value="Unassembled WGS sequence"/>
</dbReference>
<dbReference type="Pfam" id="PF01594">
    <property type="entry name" value="AI-2E_transport"/>
    <property type="match status" value="1"/>
</dbReference>
<evidence type="ECO:0000256" key="3">
    <source>
        <dbReference type="ARBA" id="ARBA00022692"/>
    </source>
</evidence>
<protein>
    <submittedName>
        <fullName evidence="8">Predicted PurR-regulated permease PerM</fullName>
    </submittedName>
</protein>
<feature type="compositionally biased region" description="Low complexity" evidence="6">
    <location>
        <begin position="365"/>
        <end position="379"/>
    </location>
</feature>
<organism evidence="8 9">
    <name type="scientific">Halogranum gelatinilyticum</name>
    <dbReference type="NCBI Taxonomy" id="660521"/>
    <lineage>
        <taxon>Archaea</taxon>
        <taxon>Methanobacteriati</taxon>
        <taxon>Methanobacteriota</taxon>
        <taxon>Stenosarchaea group</taxon>
        <taxon>Halobacteria</taxon>
        <taxon>Halobacteriales</taxon>
        <taxon>Haloferacaceae</taxon>
    </lineage>
</organism>
<comment type="subcellular location">
    <subcellularLocation>
        <location evidence="1">Membrane</location>
        <topology evidence="1">Multi-pass membrane protein</topology>
    </subcellularLocation>
</comment>
<comment type="similarity">
    <text evidence="2">Belongs to the autoinducer-2 exporter (AI-2E) (TC 2.A.86) family.</text>
</comment>
<dbReference type="EMBL" id="FNHL01000008">
    <property type="protein sequence ID" value="SDN22334.1"/>
    <property type="molecule type" value="Genomic_DNA"/>
</dbReference>
<evidence type="ECO:0000256" key="4">
    <source>
        <dbReference type="ARBA" id="ARBA00022989"/>
    </source>
</evidence>
<dbReference type="STRING" id="660521.SAMN04487949_3680"/>
<reference evidence="9" key="1">
    <citation type="submission" date="2016-10" db="EMBL/GenBank/DDBJ databases">
        <authorList>
            <person name="Varghese N."/>
            <person name="Submissions S."/>
        </authorList>
    </citation>
    <scope>NUCLEOTIDE SEQUENCE [LARGE SCALE GENOMIC DNA]</scope>
    <source>
        <strain evidence="9">CGMCC 1.10119</strain>
    </source>
</reference>
<feature type="transmembrane region" description="Helical" evidence="7">
    <location>
        <begin position="20"/>
        <end position="53"/>
    </location>
</feature>
<evidence type="ECO:0000256" key="1">
    <source>
        <dbReference type="ARBA" id="ARBA00004141"/>
    </source>
</evidence>
<dbReference type="GO" id="GO:0016020">
    <property type="term" value="C:membrane"/>
    <property type="evidence" value="ECO:0007669"/>
    <property type="project" value="UniProtKB-SubCell"/>
</dbReference>
<evidence type="ECO:0000256" key="6">
    <source>
        <dbReference type="SAM" id="MobiDB-lite"/>
    </source>
</evidence>
<evidence type="ECO:0000313" key="9">
    <source>
        <dbReference type="Proteomes" id="UP000199451"/>
    </source>
</evidence>
<evidence type="ECO:0000256" key="5">
    <source>
        <dbReference type="ARBA" id="ARBA00023136"/>
    </source>
</evidence>
<evidence type="ECO:0000313" key="8">
    <source>
        <dbReference type="EMBL" id="SDN22334.1"/>
    </source>
</evidence>
<feature type="transmembrane region" description="Helical" evidence="7">
    <location>
        <begin position="209"/>
        <end position="234"/>
    </location>
</feature>
<feature type="transmembrane region" description="Helical" evidence="7">
    <location>
        <begin position="284"/>
        <end position="302"/>
    </location>
</feature>
<dbReference type="InterPro" id="IPR002549">
    <property type="entry name" value="AI-2E-like"/>
</dbReference>
<feature type="region of interest" description="Disordered" evidence="6">
    <location>
        <begin position="361"/>
        <end position="402"/>
    </location>
</feature>
<feature type="transmembrane region" description="Helical" evidence="7">
    <location>
        <begin position="332"/>
        <end position="350"/>
    </location>
</feature>
<dbReference type="RefSeq" id="WP_089699878.1">
    <property type="nucleotide sequence ID" value="NZ_FNHL01000008.1"/>
</dbReference>
<keyword evidence="5 7" id="KW-0472">Membrane</keyword>
<dbReference type="AlphaFoldDB" id="A0A1G9ZM36"/>
<feature type="transmembrane region" description="Helical" evidence="7">
    <location>
        <begin position="73"/>
        <end position="96"/>
    </location>
</feature>
<evidence type="ECO:0000256" key="2">
    <source>
        <dbReference type="ARBA" id="ARBA00009773"/>
    </source>
</evidence>
<feature type="transmembrane region" description="Helical" evidence="7">
    <location>
        <begin position="309"/>
        <end position="326"/>
    </location>
</feature>
<keyword evidence="3 7" id="KW-0812">Transmembrane</keyword>
<proteinExistence type="inferred from homology"/>
<keyword evidence="9" id="KW-1185">Reference proteome</keyword>
<feature type="transmembrane region" description="Helical" evidence="7">
    <location>
        <begin position="246"/>
        <end position="272"/>
    </location>
</feature>
<name>A0A1G9ZM36_9EURY</name>
<sequence length="402" mass="43821">MSRQRGIARRTTETLAELQVGWWAFALVVVGIVAFVGYVYLPWIVFGLFVYYVARPIERRLDDVLPSRNLSALVTLTLVVVPVVTVLGAAVLVTVVELSRFFSTEIVARLDEALPFAVGVLPRDPAEFGAVFASWLSGGAFQTVFGSITQTVGSVAATLFNGFLSLLFAFFLLREDDRLAAWFVRNVAGEDSDVVDYLSAVDERLQSVYFGYTITIFVVMLLATVAYSAFNLVAPPGMRIPAPIPLAVVTGLFTVIPLVGRSIVYFVVAGYLATVAVRTDPTSLWFPLAFLAVMELPFDNLIRVYVRPALSGRLVPMSFIVFAYLLGPPLFGWYGIFYGPLLMVVVVLFFQSKLPELVGRGGDATQPSQTDTVDPTDTVEPSEKVDPAETVGESLGPTSDID</sequence>
<keyword evidence="4 7" id="KW-1133">Transmembrane helix</keyword>
<evidence type="ECO:0000256" key="7">
    <source>
        <dbReference type="SAM" id="Phobius"/>
    </source>
</evidence>
<dbReference type="OrthoDB" id="282734at2157"/>
<accession>A0A1G9ZM36</accession>